<accession>D6GVW2</accession>
<dbReference type="Pfam" id="PF00583">
    <property type="entry name" value="Acetyltransf_1"/>
    <property type="match status" value="1"/>
</dbReference>
<reference evidence="3 4" key="1">
    <citation type="journal article" date="2010" name="Proc. Natl. Acad. Sci. U.S.A.">
        <title>Enigmatic, ultrasmall, uncultivated Archaea.</title>
        <authorList>
            <person name="Baker B.J."/>
            <person name="Comolli L.R."/>
            <person name="Dick G.J."/>
            <person name="Hauser L.J."/>
            <person name="Hyatt D."/>
            <person name="Dill B.D."/>
            <person name="Land M.L."/>
            <person name="Verberkmoes N.C."/>
            <person name="Hettich R.L."/>
            <person name="Banfield J.F."/>
        </authorList>
    </citation>
    <scope>NUCLEOTIDE SEQUENCE [LARGE SCALE GENOMIC DNA]</scope>
</reference>
<dbReference type="InterPro" id="IPR016181">
    <property type="entry name" value="Acyl_CoA_acyltransferase"/>
</dbReference>
<dbReference type="Gene3D" id="3.40.630.30">
    <property type="match status" value="1"/>
</dbReference>
<evidence type="ECO:0000259" key="2">
    <source>
        <dbReference type="PROSITE" id="PS51186"/>
    </source>
</evidence>
<gene>
    <name evidence="3" type="ORF">BJBARM5_0631</name>
</gene>
<dbReference type="PANTHER" id="PTHR13947:SF37">
    <property type="entry name" value="LD18367P"/>
    <property type="match status" value="1"/>
</dbReference>
<proteinExistence type="predicted"/>
<dbReference type="SUPFAM" id="SSF55729">
    <property type="entry name" value="Acyl-CoA N-acyltransferases (Nat)"/>
    <property type="match status" value="1"/>
</dbReference>
<protein>
    <submittedName>
        <fullName evidence="3">GCN5-related N-acetyltransferase</fullName>
    </submittedName>
</protein>
<dbReference type="PANTHER" id="PTHR13947">
    <property type="entry name" value="GNAT FAMILY N-ACETYLTRANSFERASE"/>
    <property type="match status" value="1"/>
</dbReference>
<dbReference type="GO" id="GO:0008080">
    <property type="term" value="F:N-acetyltransferase activity"/>
    <property type="evidence" value="ECO:0007669"/>
    <property type="project" value="InterPro"/>
</dbReference>
<sequence length="149" mass="17241">MKGIKIETAKESDSEGLTRLFRKLYEGDEDKKFYSSKASPSNVRLGSKVFVARDHKRLVGFCWAIWYEHIKNKGVGIIEELYVDEGYRRKGIGKRLVEAALKFMSKKVIVVFVTTDNQLKDAQKFYESIGFKLSHEPWYVIKPKGKKSK</sequence>
<dbReference type="PROSITE" id="PS51186">
    <property type="entry name" value="GNAT"/>
    <property type="match status" value="1"/>
</dbReference>
<dbReference type="InterPro" id="IPR000182">
    <property type="entry name" value="GNAT_dom"/>
</dbReference>
<evidence type="ECO:0000256" key="1">
    <source>
        <dbReference type="ARBA" id="ARBA00022679"/>
    </source>
</evidence>
<dbReference type="CDD" id="cd04301">
    <property type="entry name" value="NAT_SF"/>
    <property type="match status" value="1"/>
</dbReference>
<organism evidence="3 4">
    <name type="scientific">Candidatus Parvarchaeum acidophilus ARMAN-5</name>
    <dbReference type="NCBI Taxonomy" id="662762"/>
    <lineage>
        <taxon>Archaea</taxon>
        <taxon>Candidatus Parvarchaeota</taxon>
        <taxon>Candidatus Parvarchaeum</taxon>
    </lineage>
</organism>
<evidence type="ECO:0000313" key="3">
    <source>
        <dbReference type="EMBL" id="EFD92673.1"/>
    </source>
</evidence>
<evidence type="ECO:0000313" key="4">
    <source>
        <dbReference type="Proteomes" id="UP000009376"/>
    </source>
</evidence>
<keyword evidence="1 3" id="KW-0808">Transferase</keyword>
<feature type="domain" description="N-acetyltransferase" evidence="2">
    <location>
        <begin position="4"/>
        <end position="147"/>
    </location>
</feature>
<dbReference type="InterPro" id="IPR050769">
    <property type="entry name" value="NAT_camello-type"/>
</dbReference>
<dbReference type="Proteomes" id="UP000009376">
    <property type="component" value="Unassembled WGS sequence"/>
</dbReference>
<dbReference type="EMBL" id="GG745557">
    <property type="protein sequence ID" value="EFD92673.1"/>
    <property type="molecule type" value="Genomic_DNA"/>
</dbReference>
<dbReference type="AlphaFoldDB" id="D6GVW2"/>
<name>D6GVW2_PARA5</name>